<evidence type="ECO:0000256" key="1">
    <source>
        <dbReference type="SAM" id="MobiDB-lite"/>
    </source>
</evidence>
<keyword evidence="3" id="KW-1185">Reference proteome</keyword>
<evidence type="ECO:0000313" key="3">
    <source>
        <dbReference type="Proteomes" id="UP000183508"/>
    </source>
</evidence>
<dbReference type="EMBL" id="FPBV01000005">
    <property type="protein sequence ID" value="SFU65390.1"/>
    <property type="molecule type" value="Genomic_DNA"/>
</dbReference>
<proteinExistence type="predicted"/>
<dbReference type="Proteomes" id="UP000183508">
    <property type="component" value="Unassembled WGS sequence"/>
</dbReference>
<feature type="region of interest" description="Disordered" evidence="1">
    <location>
        <begin position="97"/>
        <end position="119"/>
    </location>
</feature>
<sequence>MKSTRQNHLYHFSLPYRHLASTNIHACNECGFILRIDSHIREGVPLSFSRPRTVRKDDWRGRRRPRGVSVQGRRMAIRLRSRCASWAVRLHPGPSGHLSSPRGWQTDRPCAGQPGRPPRAKGTAFGRIFGLWKALRRRIHGFGGHVRPGFRTKSRGFRISSCDIVRFSGQNTGSDVVQAGGNPAFTSAIRLMSPQRCRGKRSRAVPQPLLPHAATHPLTATPATS</sequence>
<evidence type="ECO:0000313" key="2">
    <source>
        <dbReference type="EMBL" id="SFU65390.1"/>
    </source>
</evidence>
<organism evidence="2 3">
    <name type="scientific">Alicyclobacillus macrosporangiidus</name>
    <dbReference type="NCBI Taxonomy" id="392015"/>
    <lineage>
        <taxon>Bacteria</taxon>
        <taxon>Bacillati</taxon>
        <taxon>Bacillota</taxon>
        <taxon>Bacilli</taxon>
        <taxon>Bacillales</taxon>
        <taxon>Alicyclobacillaceae</taxon>
        <taxon>Alicyclobacillus</taxon>
    </lineage>
</organism>
<protein>
    <submittedName>
        <fullName evidence="2">Uncharacterized protein</fullName>
    </submittedName>
</protein>
<reference evidence="3" key="1">
    <citation type="submission" date="2016-10" db="EMBL/GenBank/DDBJ databases">
        <authorList>
            <person name="Varghese N."/>
        </authorList>
    </citation>
    <scope>NUCLEOTIDE SEQUENCE [LARGE SCALE GENOMIC DNA]</scope>
    <source>
        <strain evidence="3">DSM 17980</strain>
    </source>
</reference>
<dbReference type="AlphaFoldDB" id="A0A1I7HXI5"/>
<accession>A0A1I7HXI5</accession>
<feature type="compositionally biased region" description="Low complexity" evidence="1">
    <location>
        <begin position="210"/>
        <end position="225"/>
    </location>
</feature>
<feature type="region of interest" description="Disordered" evidence="1">
    <location>
        <begin position="195"/>
        <end position="225"/>
    </location>
</feature>
<gene>
    <name evidence="2" type="ORF">SAMN05421543_105156</name>
</gene>
<dbReference type="STRING" id="392015.SAMN05421543_105156"/>
<name>A0A1I7HXI5_9BACL</name>